<dbReference type="EMBL" id="JAEACQ010000179">
    <property type="protein sequence ID" value="MBL7628242.1"/>
    <property type="molecule type" value="Genomic_DNA"/>
</dbReference>
<organism evidence="2 3">
    <name type="scientific">Frankia nepalensis</name>
    <dbReference type="NCBI Taxonomy" id="1836974"/>
    <lineage>
        <taxon>Bacteria</taxon>
        <taxon>Bacillati</taxon>
        <taxon>Actinomycetota</taxon>
        <taxon>Actinomycetes</taxon>
        <taxon>Frankiales</taxon>
        <taxon>Frankiaceae</taxon>
        <taxon>Frankia</taxon>
    </lineage>
</organism>
<evidence type="ECO:0000313" key="2">
    <source>
        <dbReference type="EMBL" id="MBL7628242.1"/>
    </source>
</evidence>
<feature type="transmembrane region" description="Helical" evidence="1">
    <location>
        <begin position="87"/>
        <end position="105"/>
    </location>
</feature>
<feature type="transmembrane region" description="Helical" evidence="1">
    <location>
        <begin position="35"/>
        <end position="52"/>
    </location>
</feature>
<gene>
    <name evidence="2" type="ORF">I7412_14005</name>
</gene>
<keyword evidence="3" id="KW-1185">Reference proteome</keyword>
<evidence type="ECO:0000313" key="3">
    <source>
        <dbReference type="Proteomes" id="UP000604475"/>
    </source>
</evidence>
<dbReference type="Proteomes" id="UP000604475">
    <property type="component" value="Unassembled WGS sequence"/>
</dbReference>
<sequence length="121" mass="12551">MTDTRIRVALHAGLVAVFALAAGLAAMDVTGPVRLVATLVAVVLLPGAAILTRLRTADLAVWFGLAMALSLAVAIVASLLMVWTRQWYPVASGLALGTLSALVLLDDIRRALARTPGAEHG</sequence>
<dbReference type="RefSeq" id="WP_203003572.1">
    <property type="nucleotide sequence ID" value="NZ_JADWYU010000222.1"/>
</dbReference>
<feature type="transmembrane region" description="Helical" evidence="1">
    <location>
        <begin position="59"/>
        <end position="81"/>
    </location>
</feature>
<protein>
    <submittedName>
        <fullName evidence="2">Uncharacterized protein</fullName>
    </submittedName>
</protein>
<proteinExistence type="predicted"/>
<keyword evidence="1" id="KW-0472">Membrane</keyword>
<accession>A0A937RE17</accession>
<reference evidence="2" key="1">
    <citation type="submission" date="2020-12" db="EMBL/GenBank/DDBJ databases">
        <title>Genomic characterization of non-nitrogen-fixing Frankia strains.</title>
        <authorList>
            <person name="Carlos-Shanley C."/>
            <person name="Guerra T."/>
            <person name="Hahn D."/>
        </authorList>
    </citation>
    <scope>NUCLEOTIDE SEQUENCE</scope>
    <source>
        <strain evidence="2">CN6</strain>
    </source>
</reference>
<keyword evidence="1" id="KW-0812">Transmembrane</keyword>
<comment type="caution">
    <text evidence="2">The sequence shown here is derived from an EMBL/GenBank/DDBJ whole genome shotgun (WGS) entry which is preliminary data.</text>
</comment>
<dbReference type="AlphaFoldDB" id="A0A937RE17"/>
<name>A0A937RE17_9ACTN</name>
<evidence type="ECO:0000256" key="1">
    <source>
        <dbReference type="SAM" id="Phobius"/>
    </source>
</evidence>
<keyword evidence="1" id="KW-1133">Transmembrane helix</keyword>